<dbReference type="PROSITE" id="PS00093">
    <property type="entry name" value="N4_MTASE"/>
    <property type="match status" value="1"/>
</dbReference>
<dbReference type="EMBL" id="AP024149">
    <property type="protein sequence ID" value="BCM88035.1"/>
    <property type="molecule type" value="Genomic_DNA"/>
</dbReference>
<reference evidence="10" key="1">
    <citation type="submission" date="2020-11" db="EMBL/GenBank/DDBJ databases">
        <title>Complete genome sequence of a novel pathogenic Methylobacterium strain isolated from rice in Vietnam.</title>
        <authorList>
            <person name="Lai K."/>
            <person name="Okazaki S."/>
            <person name="Higashi K."/>
            <person name="Mori H."/>
            <person name="Toyoda A."/>
            <person name="Kurokawa K."/>
        </authorList>
    </citation>
    <scope>NUCLEOTIDE SEQUENCE</scope>
    <source>
        <strain evidence="10">VL1</strain>
        <plasmid evidence="10">pVL1_4</plasmid>
    </source>
</reference>
<dbReference type="GO" id="GO:0009007">
    <property type="term" value="F:site-specific DNA-methyltransferase (adenine-specific) activity"/>
    <property type="evidence" value="ECO:0007669"/>
    <property type="project" value="UniProtKB-EC"/>
</dbReference>
<dbReference type="GO" id="GO:0008170">
    <property type="term" value="F:N-methyltransferase activity"/>
    <property type="evidence" value="ECO:0007669"/>
    <property type="project" value="InterPro"/>
</dbReference>
<keyword evidence="4" id="KW-0949">S-adenosyl-L-methionine</keyword>
<evidence type="ECO:0000313" key="11">
    <source>
        <dbReference type="Proteomes" id="UP000663508"/>
    </source>
</evidence>
<dbReference type="REBASE" id="477842">
    <property type="entry name" value="M.MinVL1ORF64960P"/>
</dbReference>
<evidence type="ECO:0000259" key="9">
    <source>
        <dbReference type="Pfam" id="PF01555"/>
    </source>
</evidence>
<comment type="catalytic activity">
    <reaction evidence="7">
        <text>a 2'-deoxyadenosine in DNA + S-adenosyl-L-methionine = an N(6)-methyl-2'-deoxyadenosine in DNA + S-adenosyl-L-homocysteine + H(+)</text>
        <dbReference type="Rhea" id="RHEA:15197"/>
        <dbReference type="Rhea" id="RHEA-COMP:12418"/>
        <dbReference type="Rhea" id="RHEA-COMP:12419"/>
        <dbReference type="ChEBI" id="CHEBI:15378"/>
        <dbReference type="ChEBI" id="CHEBI:57856"/>
        <dbReference type="ChEBI" id="CHEBI:59789"/>
        <dbReference type="ChEBI" id="CHEBI:90615"/>
        <dbReference type="ChEBI" id="CHEBI:90616"/>
        <dbReference type="EC" id="2.1.1.72"/>
    </reaction>
</comment>
<comment type="catalytic activity">
    <reaction evidence="8">
        <text>a 2'-deoxycytidine in DNA + S-adenosyl-L-methionine = an N(4)-methyl-2'-deoxycytidine in DNA + S-adenosyl-L-homocysteine + H(+)</text>
        <dbReference type="Rhea" id="RHEA:16857"/>
        <dbReference type="Rhea" id="RHEA-COMP:11369"/>
        <dbReference type="Rhea" id="RHEA-COMP:13674"/>
        <dbReference type="ChEBI" id="CHEBI:15378"/>
        <dbReference type="ChEBI" id="CHEBI:57856"/>
        <dbReference type="ChEBI" id="CHEBI:59789"/>
        <dbReference type="ChEBI" id="CHEBI:85452"/>
        <dbReference type="ChEBI" id="CHEBI:137933"/>
        <dbReference type="EC" id="2.1.1.113"/>
    </reaction>
</comment>
<dbReference type="InterPro" id="IPR002941">
    <property type="entry name" value="DNA_methylase_N4/N6"/>
</dbReference>
<dbReference type="KEGG" id="mind:mvi_64960"/>
<evidence type="ECO:0000256" key="1">
    <source>
        <dbReference type="ARBA" id="ARBA00010203"/>
    </source>
</evidence>
<keyword evidence="6" id="KW-0238">DNA-binding</keyword>
<accession>A0A8H8X0T9</accession>
<dbReference type="RefSeq" id="WP_207184131.1">
    <property type="nucleotide sequence ID" value="NZ_AP024149.1"/>
</dbReference>
<evidence type="ECO:0000256" key="8">
    <source>
        <dbReference type="ARBA" id="ARBA00049120"/>
    </source>
</evidence>
<dbReference type="GO" id="GO:0009307">
    <property type="term" value="P:DNA restriction-modification system"/>
    <property type="evidence" value="ECO:0007669"/>
    <property type="project" value="UniProtKB-KW"/>
</dbReference>
<evidence type="ECO:0000256" key="7">
    <source>
        <dbReference type="ARBA" id="ARBA00047942"/>
    </source>
</evidence>
<feature type="domain" description="DNA methylase N-4/N-6" evidence="9">
    <location>
        <begin position="33"/>
        <end position="104"/>
    </location>
</feature>
<proteinExistence type="inferred from homology"/>
<geneLocation type="plasmid" evidence="10 11">
    <name>pVL1_4</name>
</geneLocation>
<evidence type="ECO:0000313" key="10">
    <source>
        <dbReference type="EMBL" id="BCM88035.1"/>
    </source>
</evidence>
<dbReference type="AlphaFoldDB" id="A0A8H8X0T9"/>
<comment type="similarity">
    <text evidence="1">Belongs to the N(4)/N(6)-methyltransferase family. N(4) subfamily.</text>
</comment>
<evidence type="ECO:0000256" key="5">
    <source>
        <dbReference type="ARBA" id="ARBA00022747"/>
    </source>
</evidence>
<evidence type="ECO:0000256" key="4">
    <source>
        <dbReference type="ARBA" id="ARBA00022691"/>
    </source>
</evidence>
<dbReference type="SUPFAM" id="SSF53335">
    <property type="entry name" value="S-adenosyl-L-methionine-dependent methyltransferases"/>
    <property type="match status" value="3"/>
</dbReference>
<evidence type="ECO:0000256" key="3">
    <source>
        <dbReference type="ARBA" id="ARBA00022679"/>
    </source>
</evidence>
<organism evidence="10 11">
    <name type="scientific">Methylobacterium indicum</name>
    <dbReference type="NCBI Taxonomy" id="1775910"/>
    <lineage>
        <taxon>Bacteria</taxon>
        <taxon>Pseudomonadati</taxon>
        <taxon>Pseudomonadota</taxon>
        <taxon>Alphaproteobacteria</taxon>
        <taxon>Hyphomicrobiales</taxon>
        <taxon>Methylobacteriaceae</taxon>
        <taxon>Methylobacterium</taxon>
    </lineage>
</organism>
<dbReference type="InterPro" id="IPR029063">
    <property type="entry name" value="SAM-dependent_MTases_sf"/>
</dbReference>
<gene>
    <name evidence="10" type="ORF">mvi_64960</name>
</gene>
<protein>
    <submittedName>
        <fullName evidence="10">DNA methyltransferase C1</fullName>
    </submittedName>
</protein>
<keyword evidence="5" id="KW-0680">Restriction system</keyword>
<dbReference type="GO" id="GO:0003677">
    <property type="term" value="F:DNA binding"/>
    <property type="evidence" value="ECO:0007669"/>
    <property type="project" value="UniProtKB-KW"/>
</dbReference>
<dbReference type="Proteomes" id="UP000663508">
    <property type="component" value="Plasmid pVL1_4"/>
</dbReference>
<dbReference type="Pfam" id="PF01555">
    <property type="entry name" value="N6_N4_Mtase"/>
    <property type="match status" value="1"/>
</dbReference>
<keyword evidence="10" id="KW-0614">Plasmid</keyword>
<evidence type="ECO:0000256" key="6">
    <source>
        <dbReference type="ARBA" id="ARBA00023125"/>
    </source>
</evidence>
<dbReference type="GO" id="GO:0032259">
    <property type="term" value="P:methylation"/>
    <property type="evidence" value="ECO:0007669"/>
    <property type="project" value="UniProtKB-KW"/>
</dbReference>
<name>A0A8H8X0T9_9HYPH</name>
<evidence type="ECO:0000256" key="2">
    <source>
        <dbReference type="ARBA" id="ARBA00022603"/>
    </source>
</evidence>
<sequence length="386" mass="43114">MVSQPNLARDLQGFALDVSDISATLGAVDWNFSSRKRLSELENIHPYPAKFIPEIPGTLLDILPIPSNTAVLDPFVGSGTTLIECQKRGIRSVGIDLNPIACLISQIKTSPAPRHVEKALKEVLSYAKLMPDIELPDIPNLDHWFKRPISEAVERILSGIEAIRPPSEDLLRLALSSILVRISNQESDTRYAAVVKDVQPSDVYELFASAARKLDRAVQARDYHCTSSIILERDTLSVKPSEIGCPIGAVITSPPYPNAYEYWLYHKYRMWWLGYDPVAVKSKEIGARAHFFKANHHTADHFVEQMRGSFALIADVLVAGGFVCFVVGRSKIHGTIVDNAQIIQDIGHEFDFRTVFRTERMIAASRKTFNLSHANIKTETLLVLSR</sequence>
<keyword evidence="2 10" id="KW-0489">Methyltransferase</keyword>
<keyword evidence="3 10" id="KW-0808">Transferase</keyword>
<dbReference type="InterPro" id="IPR017985">
    <property type="entry name" value="MeTrfase_CN4_CS"/>
</dbReference>
<dbReference type="Gene3D" id="3.40.50.150">
    <property type="entry name" value="Vaccinia Virus protein VP39"/>
    <property type="match status" value="2"/>
</dbReference>
<dbReference type="GO" id="GO:0015667">
    <property type="term" value="F:site-specific DNA-methyltransferase (cytosine-N4-specific) activity"/>
    <property type="evidence" value="ECO:0007669"/>
    <property type="project" value="UniProtKB-EC"/>
</dbReference>